<dbReference type="PANTHER" id="PTHR33797:SF2">
    <property type="entry name" value="ORGANIC HYDROPEROXIDE RESISTANCE PROTEIN-LIKE"/>
    <property type="match status" value="1"/>
</dbReference>
<dbReference type="InterPro" id="IPR019953">
    <property type="entry name" value="OHR"/>
</dbReference>
<dbReference type="InterPro" id="IPR036102">
    <property type="entry name" value="OsmC/Ohrsf"/>
</dbReference>
<dbReference type="RefSeq" id="WP_067375044.1">
    <property type="nucleotide sequence ID" value="NZ_BDQI01000016.1"/>
</dbReference>
<protein>
    <submittedName>
        <fullName evidence="2">Putative organic hydroperoxide resistance protein/OsmC-like protein</fullName>
    </submittedName>
</protein>
<accession>A0A250VKX6</accession>
<evidence type="ECO:0000256" key="1">
    <source>
        <dbReference type="ARBA" id="ARBA00007378"/>
    </source>
</evidence>
<comment type="caution">
    <text evidence="2">The sequence shown here is derived from an EMBL/GenBank/DDBJ whole genome shotgun (WGS) entry which is preliminary data.</text>
</comment>
<dbReference type="Proteomes" id="UP000217446">
    <property type="component" value="Unassembled WGS sequence"/>
</dbReference>
<name>A0A250VKX6_STROL</name>
<evidence type="ECO:0000313" key="2">
    <source>
        <dbReference type="EMBL" id="GAX54857.1"/>
    </source>
</evidence>
<proteinExistence type="inferred from homology"/>
<dbReference type="Gene3D" id="3.30.300.20">
    <property type="match status" value="1"/>
</dbReference>
<dbReference type="InterPro" id="IPR015946">
    <property type="entry name" value="KH_dom-like_a/b"/>
</dbReference>
<evidence type="ECO:0000313" key="3">
    <source>
        <dbReference type="Proteomes" id="UP000217446"/>
    </source>
</evidence>
<reference evidence="3" key="1">
    <citation type="submission" date="2017-05" db="EMBL/GenBank/DDBJ databases">
        <title>Streptomyces olivochromogenes NBRC 3561 whole genome shotgun sequence.</title>
        <authorList>
            <person name="Dohra H."/>
            <person name="Kodani S."/>
        </authorList>
    </citation>
    <scope>NUCLEOTIDE SEQUENCE [LARGE SCALE GENOMIC DNA]</scope>
    <source>
        <strain evidence="3">NBRC 3561</strain>
    </source>
</reference>
<dbReference type="NCBIfam" id="TIGR03561">
    <property type="entry name" value="organ_hyd_perox"/>
    <property type="match status" value="1"/>
</dbReference>
<organism evidence="2 3">
    <name type="scientific">Streptomyces olivochromogenes</name>
    <dbReference type="NCBI Taxonomy" id="1963"/>
    <lineage>
        <taxon>Bacteria</taxon>
        <taxon>Bacillati</taxon>
        <taxon>Actinomycetota</taxon>
        <taxon>Actinomycetes</taxon>
        <taxon>Kitasatosporales</taxon>
        <taxon>Streptomycetaceae</taxon>
        <taxon>Streptomyces</taxon>
    </lineage>
</organism>
<dbReference type="EMBL" id="BDQI01000016">
    <property type="protein sequence ID" value="GAX54857.1"/>
    <property type="molecule type" value="Genomic_DNA"/>
</dbReference>
<dbReference type="InterPro" id="IPR003718">
    <property type="entry name" value="OsmC/Ohr_fam"/>
</dbReference>
<dbReference type="AlphaFoldDB" id="A0A250VKX6"/>
<gene>
    <name evidence="2" type="ORF">SO3561_06410</name>
</gene>
<dbReference type="SUPFAM" id="SSF82784">
    <property type="entry name" value="OsmC-like"/>
    <property type="match status" value="1"/>
</dbReference>
<dbReference type="Pfam" id="PF02566">
    <property type="entry name" value="OsmC"/>
    <property type="match status" value="1"/>
</dbReference>
<dbReference type="GO" id="GO:0006979">
    <property type="term" value="P:response to oxidative stress"/>
    <property type="evidence" value="ECO:0007669"/>
    <property type="project" value="InterPro"/>
</dbReference>
<dbReference type="Gene3D" id="2.20.25.10">
    <property type="match status" value="1"/>
</dbReference>
<comment type="similarity">
    <text evidence="1">Belongs to the OsmC/Ohr family.</text>
</comment>
<sequence>MARVLYTAEATVTGGRVSGHGRTQDGVLDVQLRVPKEMGGDGGGTNPEQLFAVGYAACFEGALGVVGRRERVETGDASIDSRVSLLPTEDRGFALAVELRVTLPQISDPERAAQIVAAAHQVCPYSNATRGNIDVTLTANGHEVDSGVGD</sequence>
<keyword evidence="3" id="KW-1185">Reference proteome</keyword>
<dbReference type="STRING" id="1963.AQJ27_29105"/>
<dbReference type="PANTHER" id="PTHR33797">
    <property type="entry name" value="ORGANIC HYDROPEROXIDE RESISTANCE PROTEIN-LIKE"/>
    <property type="match status" value="1"/>
</dbReference>